<evidence type="ECO:0000313" key="2">
    <source>
        <dbReference type="EMBL" id="KAJ8934161.1"/>
    </source>
</evidence>
<evidence type="ECO:0000256" key="1">
    <source>
        <dbReference type="SAM" id="Phobius"/>
    </source>
</evidence>
<organism evidence="2 3">
    <name type="scientific">Rhamnusium bicolor</name>
    <dbReference type="NCBI Taxonomy" id="1586634"/>
    <lineage>
        <taxon>Eukaryota</taxon>
        <taxon>Metazoa</taxon>
        <taxon>Ecdysozoa</taxon>
        <taxon>Arthropoda</taxon>
        <taxon>Hexapoda</taxon>
        <taxon>Insecta</taxon>
        <taxon>Pterygota</taxon>
        <taxon>Neoptera</taxon>
        <taxon>Endopterygota</taxon>
        <taxon>Coleoptera</taxon>
        <taxon>Polyphaga</taxon>
        <taxon>Cucujiformia</taxon>
        <taxon>Chrysomeloidea</taxon>
        <taxon>Cerambycidae</taxon>
        <taxon>Lepturinae</taxon>
        <taxon>Rhagiini</taxon>
        <taxon>Rhamnusium</taxon>
    </lineage>
</organism>
<name>A0AAV8X5W7_9CUCU</name>
<evidence type="ECO:0000313" key="3">
    <source>
        <dbReference type="Proteomes" id="UP001162156"/>
    </source>
</evidence>
<accession>A0AAV8X5W7</accession>
<keyword evidence="1" id="KW-1133">Transmembrane helix</keyword>
<comment type="caution">
    <text evidence="2">The sequence shown here is derived from an EMBL/GenBank/DDBJ whole genome shotgun (WGS) entry which is preliminary data.</text>
</comment>
<keyword evidence="1" id="KW-0472">Membrane</keyword>
<proteinExistence type="predicted"/>
<sequence>MPFWLGLCIKFLVKLMKKFMAGYKFLTYLFLGTFISWLLGYRIETYIVFVLFMFLLYKSIKAVGSSRSPVRHNYPTEGFGNISFSDSFLNKFNIFFIHFYYINID</sequence>
<dbReference type="EMBL" id="JANEYF010003762">
    <property type="protein sequence ID" value="KAJ8934161.1"/>
    <property type="molecule type" value="Genomic_DNA"/>
</dbReference>
<dbReference type="AlphaFoldDB" id="A0AAV8X5W7"/>
<dbReference type="Proteomes" id="UP001162156">
    <property type="component" value="Unassembled WGS sequence"/>
</dbReference>
<keyword evidence="3" id="KW-1185">Reference proteome</keyword>
<reference evidence="2" key="1">
    <citation type="journal article" date="2023" name="Insect Mol. Biol.">
        <title>Genome sequencing provides insights into the evolution of gene families encoding plant cell wall-degrading enzymes in longhorned beetles.</title>
        <authorList>
            <person name="Shin N.R."/>
            <person name="Okamura Y."/>
            <person name="Kirsch R."/>
            <person name="Pauchet Y."/>
        </authorList>
    </citation>
    <scope>NUCLEOTIDE SEQUENCE</scope>
    <source>
        <strain evidence="2">RBIC_L_NR</strain>
    </source>
</reference>
<keyword evidence="1" id="KW-0812">Transmembrane</keyword>
<protein>
    <submittedName>
        <fullName evidence="2">Uncharacterized protein</fullName>
    </submittedName>
</protein>
<gene>
    <name evidence="2" type="ORF">NQ314_013543</name>
</gene>
<feature type="transmembrane region" description="Helical" evidence="1">
    <location>
        <begin position="21"/>
        <end position="40"/>
    </location>
</feature>
<feature type="transmembrane region" description="Helical" evidence="1">
    <location>
        <begin position="46"/>
        <end position="64"/>
    </location>
</feature>